<name>A0ABV5LTW6_9ACTN</name>
<evidence type="ECO:0000313" key="4">
    <source>
        <dbReference type="EMBL" id="MFB9377538.1"/>
    </source>
</evidence>
<feature type="domain" description="DUF6596" evidence="3">
    <location>
        <begin position="208"/>
        <end position="308"/>
    </location>
</feature>
<evidence type="ECO:0000256" key="1">
    <source>
        <dbReference type="SAM" id="MobiDB-lite"/>
    </source>
</evidence>
<evidence type="ECO:0000313" key="5">
    <source>
        <dbReference type="Proteomes" id="UP001589748"/>
    </source>
</evidence>
<dbReference type="InterPro" id="IPR013324">
    <property type="entry name" value="RNA_pol_sigma_r3/r4-like"/>
</dbReference>
<dbReference type="Proteomes" id="UP001589748">
    <property type="component" value="Unassembled WGS sequence"/>
</dbReference>
<dbReference type="Pfam" id="PF20239">
    <property type="entry name" value="DUF6596"/>
    <property type="match status" value="1"/>
</dbReference>
<dbReference type="InterPro" id="IPR013325">
    <property type="entry name" value="RNA_pol_sigma_r2"/>
</dbReference>
<feature type="compositionally biased region" description="Basic and acidic residues" evidence="1">
    <location>
        <begin position="423"/>
        <end position="438"/>
    </location>
</feature>
<feature type="region of interest" description="Disordered" evidence="1">
    <location>
        <begin position="108"/>
        <end position="130"/>
    </location>
</feature>
<accession>A0ABV5LTW6</accession>
<evidence type="ECO:0000259" key="3">
    <source>
        <dbReference type="Pfam" id="PF20239"/>
    </source>
</evidence>
<dbReference type="InterPro" id="IPR007627">
    <property type="entry name" value="RNA_pol_sigma70_r2"/>
</dbReference>
<dbReference type="SUPFAM" id="SSF88659">
    <property type="entry name" value="Sigma3 and sigma4 domains of RNA polymerase sigma factors"/>
    <property type="match status" value="1"/>
</dbReference>
<dbReference type="Gene3D" id="1.10.10.10">
    <property type="entry name" value="Winged helix-like DNA-binding domain superfamily/Winged helix DNA-binding domain"/>
    <property type="match status" value="1"/>
</dbReference>
<dbReference type="InterPro" id="IPR036388">
    <property type="entry name" value="WH-like_DNA-bd_sf"/>
</dbReference>
<proteinExistence type="predicted"/>
<evidence type="ECO:0000259" key="2">
    <source>
        <dbReference type="Pfam" id="PF04542"/>
    </source>
</evidence>
<organism evidence="4 5">
    <name type="scientific">Kineococcus gynurae</name>
    <dbReference type="NCBI Taxonomy" id="452979"/>
    <lineage>
        <taxon>Bacteria</taxon>
        <taxon>Bacillati</taxon>
        <taxon>Actinomycetota</taxon>
        <taxon>Actinomycetes</taxon>
        <taxon>Kineosporiales</taxon>
        <taxon>Kineosporiaceae</taxon>
        <taxon>Kineococcus</taxon>
    </lineage>
</organism>
<dbReference type="PANTHER" id="PTHR47756">
    <property type="entry name" value="BLL6612 PROTEIN-RELATED"/>
    <property type="match status" value="1"/>
</dbReference>
<dbReference type="InterPro" id="IPR046531">
    <property type="entry name" value="DUF6596"/>
</dbReference>
<feature type="region of interest" description="Disordered" evidence="1">
    <location>
        <begin position="422"/>
        <end position="448"/>
    </location>
</feature>
<dbReference type="PANTHER" id="PTHR47756:SF2">
    <property type="entry name" value="BLL6612 PROTEIN"/>
    <property type="match status" value="1"/>
</dbReference>
<keyword evidence="5" id="KW-1185">Reference proteome</keyword>
<feature type="domain" description="RNA polymerase sigma-70 region 2" evidence="2">
    <location>
        <begin position="28"/>
        <end position="89"/>
    </location>
</feature>
<dbReference type="EMBL" id="JBHMDM010000005">
    <property type="protein sequence ID" value="MFB9377538.1"/>
    <property type="molecule type" value="Genomic_DNA"/>
</dbReference>
<dbReference type="SUPFAM" id="SSF88946">
    <property type="entry name" value="Sigma2 domain of RNA polymerase sigma factors"/>
    <property type="match status" value="1"/>
</dbReference>
<dbReference type="Gene3D" id="1.10.1740.10">
    <property type="match status" value="1"/>
</dbReference>
<dbReference type="Pfam" id="PF04542">
    <property type="entry name" value="Sigma70_r2"/>
    <property type="match status" value="1"/>
</dbReference>
<gene>
    <name evidence="4" type="ORF">ACFFVI_11195</name>
</gene>
<sequence>MSSSPVGPGGDDRGAAAALADVAATSHGRIMGAVIALVQDWQVAEDSVQDAYERALSVWSRDGVPDNPAGWIVTVARRRSIDRFRRESRHQAAVRRYVAEVGRGVLAEAAGGPGPGPDAQPGPDADDESPIGDDRLRLIFTCTHPALPLASRVALTLRTVLGLDVARIASLLVQTEAATQKRLVRARAKIGHAAIPYRVPAREELPERLHGVLAVVYLLFATGYNSPDDPGSTQLRGEAIRLARLLVDLLGAAEVDPSEAEGLLGLLLAQESRHRARTDAAGARILLADQDRRSWDRRQILEASRLVEGVLRRAAHRRQPVGTYTLQAAIALEHSRPEDPRDTDWGRISRWHRVLSRIDPSPNQQMAAAVALGHAERPEAGLQALQDLADQKGVTSTGSWHACRGHLLECDGRPAEAAAAYRRAGELTDSPPDREQLLRRAASCAPEG</sequence>
<comment type="caution">
    <text evidence="4">The sequence shown here is derived from an EMBL/GenBank/DDBJ whole genome shotgun (WGS) entry which is preliminary data.</text>
</comment>
<protein>
    <submittedName>
        <fullName evidence="4">RNA polymerase sigma factor</fullName>
    </submittedName>
</protein>
<reference evidence="4 5" key="1">
    <citation type="submission" date="2024-09" db="EMBL/GenBank/DDBJ databases">
        <authorList>
            <person name="Sun Q."/>
            <person name="Mori K."/>
        </authorList>
    </citation>
    <scope>NUCLEOTIDE SEQUENCE [LARGE SCALE GENOMIC DNA]</scope>
    <source>
        <strain evidence="4 5">TISTR 1856</strain>
    </source>
</reference>
<dbReference type="RefSeq" id="WP_380138948.1">
    <property type="nucleotide sequence ID" value="NZ_JBHLUI010000010.1"/>
</dbReference>